<dbReference type="RefSeq" id="WP_212781405.1">
    <property type="nucleotide sequence ID" value="NZ_BMAY01000017.1"/>
</dbReference>
<dbReference type="Proteomes" id="UP000677218">
    <property type="component" value="Unassembled WGS sequence"/>
</dbReference>
<feature type="transmembrane region" description="Helical" evidence="1">
    <location>
        <begin position="53"/>
        <end position="74"/>
    </location>
</feature>
<accession>A0A916QHY5</accession>
<evidence type="ECO:0000313" key="2">
    <source>
        <dbReference type="EMBL" id="GFZ27725.1"/>
    </source>
</evidence>
<dbReference type="EMBL" id="BMAY01000017">
    <property type="protein sequence ID" value="GFZ27725.1"/>
    <property type="molecule type" value="Genomic_DNA"/>
</dbReference>
<reference evidence="2" key="1">
    <citation type="submission" date="2020-08" db="EMBL/GenBank/DDBJ databases">
        <title>Taxonomic study for Lactobacillus species isolated from hardwood bark.</title>
        <authorList>
            <person name="Tohno M."/>
            <person name="Tanizawa Y."/>
        </authorList>
    </citation>
    <scope>NUCLEOTIDE SEQUENCE</scope>
    <source>
        <strain evidence="2">B40</strain>
    </source>
</reference>
<dbReference type="Pfam" id="PF11877">
    <property type="entry name" value="DUF3397"/>
    <property type="match status" value="1"/>
</dbReference>
<protein>
    <recommendedName>
        <fullName evidence="4">DUF3397 domain-containing protein</fullName>
    </recommendedName>
</protein>
<gene>
    <name evidence="2" type="ORF">LCB40_16050</name>
</gene>
<dbReference type="InterPro" id="IPR024515">
    <property type="entry name" value="DUF3397"/>
</dbReference>
<keyword evidence="1" id="KW-1133">Transmembrane helix</keyword>
<dbReference type="AlphaFoldDB" id="A0A916QHY5"/>
<proteinExistence type="predicted"/>
<evidence type="ECO:0000256" key="1">
    <source>
        <dbReference type="SAM" id="Phobius"/>
    </source>
</evidence>
<keyword evidence="1" id="KW-0812">Transmembrane</keyword>
<keyword evidence="3" id="KW-1185">Reference proteome</keyword>
<comment type="caution">
    <text evidence="2">The sequence shown here is derived from an EMBL/GenBank/DDBJ whole genome shotgun (WGS) entry which is preliminary data.</text>
</comment>
<keyword evidence="1" id="KW-0472">Membrane</keyword>
<sequence>MLAIILIPVAGLVAGWLVGHMFPKAQFSGWDVLPFFFVPACGLITIYNKKPSFLPYGFLTFFILVLLVVIRIAIREKNMAVGKTFHLLWQYLTMCSCLWYVCLLVTLV</sequence>
<feature type="transmembrane region" description="Helical" evidence="1">
    <location>
        <begin position="6"/>
        <end position="22"/>
    </location>
</feature>
<organism evidence="2 3">
    <name type="scientific">Lactobacillus corticis</name>
    <dbReference type="NCBI Taxonomy" id="2201249"/>
    <lineage>
        <taxon>Bacteria</taxon>
        <taxon>Bacillati</taxon>
        <taxon>Bacillota</taxon>
        <taxon>Bacilli</taxon>
        <taxon>Lactobacillales</taxon>
        <taxon>Lactobacillaceae</taxon>
        <taxon>Lactobacillus</taxon>
    </lineage>
</organism>
<name>A0A916QHY5_9LACO</name>
<feature type="transmembrane region" description="Helical" evidence="1">
    <location>
        <begin position="86"/>
        <end position="107"/>
    </location>
</feature>
<feature type="transmembrane region" description="Helical" evidence="1">
    <location>
        <begin position="29"/>
        <end position="47"/>
    </location>
</feature>
<evidence type="ECO:0000313" key="3">
    <source>
        <dbReference type="Proteomes" id="UP000677218"/>
    </source>
</evidence>
<evidence type="ECO:0008006" key="4">
    <source>
        <dbReference type="Google" id="ProtNLM"/>
    </source>
</evidence>